<organism evidence="2 3">
    <name type="scientific">Dendrothele bispora (strain CBS 962.96)</name>
    <dbReference type="NCBI Taxonomy" id="1314807"/>
    <lineage>
        <taxon>Eukaryota</taxon>
        <taxon>Fungi</taxon>
        <taxon>Dikarya</taxon>
        <taxon>Basidiomycota</taxon>
        <taxon>Agaricomycotina</taxon>
        <taxon>Agaricomycetes</taxon>
        <taxon>Agaricomycetidae</taxon>
        <taxon>Agaricales</taxon>
        <taxon>Agaricales incertae sedis</taxon>
        <taxon>Dendrothele</taxon>
    </lineage>
</organism>
<proteinExistence type="predicted"/>
<dbReference type="EMBL" id="ML179713">
    <property type="protein sequence ID" value="THU82714.1"/>
    <property type="molecule type" value="Genomic_DNA"/>
</dbReference>
<evidence type="ECO:0000313" key="2">
    <source>
        <dbReference type="EMBL" id="THU82714.1"/>
    </source>
</evidence>
<dbReference type="Proteomes" id="UP000297245">
    <property type="component" value="Unassembled WGS sequence"/>
</dbReference>
<name>A0A4S8L2L8_DENBC</name>
<keyword evidence="3" id="KW-1185">Reference proteome</keyword>
<reference evidence="2 3" key="1">
    <citation type="journal article" date="2019" name="Nat. Ecol. Evol.">
        <title>Megaphylogeny resolves global patterns of mushroom evolution.</title>
        <authorList>
            <person name="Varga T."/>
            <person name="Krizsan K."/>
            <person name="Foldi C."/>
            <person name="Dima B."/>
            <person name="Sanchez-Garcia M."/>
            <person name="Sanchez-Ramirez S."/>
            <person name="Szollosi G.J."/>
            <person name="Szarkandi J.G."/>
            <person name="Papp V."/>
            <person name="Albert L."/>
            <person name="Andreopoulos W."/>
            <person name="Angelini C."/>
            <person name="Antonin V."/>
            <person name="Barry K.W."/>
            <person name="Bougher N.L."/>
            <person name="Buchanan P."/>
            <person name="Buyck B."/>
            <person name="Bense V."/>
            <person name="Catcheside P."/>
            <person name="Chovatia M."/>
            <person name="Cooper J."/>
            <person name="Damon W."/>
            <person name="Desjardin D."/>
            <person name="Finy P."/>
            <person name="Geml J."/>
            <person name="Haridas S."/>
            <person name="Hughes K."/>
            <person name="Justo A."/>
            <person name="Karasinski D."/>
            <person name="Kautmanova I."/>
            <person name="Kiss B."/>
            <person name="Kocsube S."/>
            <person name="Kotiranta H."/>
            <person name="LaButti K.M."/>
            <person name="Lechner B.E."/>
            <person name="Liimatainen K."/>
            <person name="Lipzen A."/>
            <person name="Lukacs Z."/>
            <person name="Mihaltcheva S."/>
            <person name="Morgado L.N."/>
            <person name="Niskanen T."/>
            <person name="Noordeloos M.E."/>
            <person name="Ohm R.A."/>
            <person name="Ortiz-Santana B."/>
            <person name="Ovrebo C."/>
            <person name="Racz N."/>
            <person name="Riley R."/>
            <person name="Savchenko A."/>
            <person name="Shiryaev A."/>
            <person name="Soop K."/>
            <person name="Spirin V."/>
            <person name="Szebenyi C."/>
            <person name="Tomsovsky M."/>
            <person name="Tulloss R.E."/>
            <person name="Uehling J."/>
            <person name="Grigoriev I.V."/>
            <person name="Vagvolgyi C."/>
            <person name="Papp T."/>
            <person name="Martin F.M."/>
            <person name="Miettinen O."/>
            <person name="Hibbett D.S."/>
            <person name="Nagy L.G."/>
        </authorList>
    </citation>
    <scope>NUCLEOTIDE SEQUENCE [LARGE SCALE GENOMIC DNA]</scope>
    <source>
        <strain evidence="2 3">CBS 962.96</strain>
    </source>
</reference>
<dbReference type="OrthoDB" id="269227at2759"/>
<evidence type="ECO:0000313" key="3">
    <source>
        <dbReference type="Proteomes" id="UP000297245"/>
    </source>
</evidence>
<evidence type="ECO:0000256" key="1">
    <source>
        <dbReference type="SAM" id="MobiDB-lite"/>
    </source>
</evidence>
<dbReference type="InterPro" id="IPR036188">
    <property type="entry name" value="FAD/NAD-bd_sf"/>
</dbReference>
<sequence>MVPRCQRFQLLELGLKATGVQYTLSSTSPKQTINMIMNNKTQGHLPYSTTFSVTTPGSIHASQSSYSQSPEPMSFISSATAYLPLSSLFTSQSDLQSLISSTQSSMHAQIQACKTSGCEVTGPGDQADDTVSGKINSLLLPILYSQFISGRSNPPANEDTSDADWDSFIFSSSSTEFHPPSSCASLPLSLGGVVYPSTFRVYGSTSVRVINASLLAEMSAHIGAPTYGVREVGVGLLEAECDGNRDGSGLNVTDNNCSSGHGSAGSGRDAG</sequence>
<protein>
    <submittedName>
        <fullName evidence="2">Uncharacterized protein</fullName>
    </submittedName>
</protein>
<dbReference type="AlphaFoldDB" id="A0A4S8L2L8"/>
<dbReference type="Gene3D" id="3.30.560.10">
    <property type="entry name" value="Glucose Oxidase, domain 3"/>
    <property type="match status" value="1"/>
</dbReference>
<gene>
    <name evidence="2" type="ORF">K435DRAFT_872038</name>
</gene>
<feature type="compositionally biased region" description="Polar residues" evidence="1">
    <location>
        <begin position="250"/>
        <end position="261"/>
    </location>
</feature>
<accession>A0A4S8L2L8</accession>
<dbReference type="Gene3D" id="3.50.50.60">
    <property type="entry name" value="FAD/NAD(P)-binding domain"/>
    <property type="match status" value="1"/>
</dbReference>
<feature type="region of interest" description="Disordered" evidence="1">
    <location>
        <begin position="248"/>
        <end position="271"/>
    </location>
</feature>